<evidence type="ECO:0000313" key="2">
    <source>
        <dbReference type="Proteomes" id="UP000887564"/>
    </source>
</evidence>
<keyword evidence="2" id="KW-1185">Reference proteome</keyword>
<accession>A0A914RWM9</accession>
<evidence type="ECO:0000313" key="3">
    <source>
        <dbReference type="WBParaSite" id="PEQ_0001090001-mRNA-1"/>
    </source>
</evidence>
<evidence type="ECO:0000256" key="1">
    <source>
        <dbReference type="SAM" id="MobiDB-lite"/>
    </source>
</evidence>
<protein>
    <submittedName>
        <fullName evidence="3">Uncharacterized protein</fullName>
    </submittedName>
</protein>
<sequence length="56" mass="6352">MHPKKVHCKNLIKRSKNKSPLYTSAKNCAKNRTTSSRNQGTEAVFVAYMGDGRKNR</sequence>
<feature type="region of interest" description="Disordered" evidence="1">
    <location>
        <begin position="1"/>
        <end position="20"/>
    </location>
</feature>
<dbReference type="Proteomes" id="UP000887564">
    <property type="component" value="Unplaced"/>
</dbReference>
<dbReference type="WBParaSite" id="PEQ_0001090001-mRNA-1">
    <property type="protein sequence ID" value="PEQ_0001090001-mRNA-1"/>
    <property type="gene ID" value="PEQ_0001090001"/>
</dbReference>
<name>A0A914RWM9_PAREQ</name>
<feature type="compositionally biased region" description="Basic residues" evidence="1">
    <location>
        <begin position="1"/>
        <end position="17"/>
    </location>
</feature>
<proteinExistence type="predicted"/>
<dbReference type="AlphaFoldDB" id="A0A914RWM9"/>
<reference evidence="3" key="1">
    <citation type="submission" date="2022-11" db="UniProtKB">
        <authorList>
            <consortium name="WormBaseParasite"/>
        </authorList>
    </citation>
    <scope>IDENTIFICATION</scope>
</reference>
<organism evidence="2 3">
    <name type="scientific">Parascaris equorum</name>
    <name type="common">Equine roundworm</name>
    <dbReference type="NCBI Taxonomy" id="6256"/>
    <lineage>
        <taxon>Eukaryota</taxon>
        <taxon>Metazoa</taxon>
        <taxon>Ecdysozoa</taxon>
        <taxon>Nematoda</taxon>
        <taxon>Chromadorea</taxon>
        <taxon>Rhabditida</taxon>
        <taxon>Spirurina</taxon>
        <taxon>Ascaridomorpha</taxon>
        <taxon>Ascaridoidea</taxon>
        <taxon>Ascarididae</taxon>
        <taxon>Parascaris</taxon>
    </lineage>
</organism>